<organism evidence="2 3">
    <name type="scientific">Vespula germanica</name>
    <name type="common">German yellow jacket</name>
    <name type="synonym">Paravespula germanica</name>
    <dbReference type="NCBI Taxonomy" id="30212"/>
    <lineage>
        <taxon>Eukaryota</taxon>
        <taxon>Metazoa</taxon>
        <taxon>Ecdysozoa</taxon>
        <taxon>Arthropoda</taxon>
        <taxon>Hexapoda</taxon>
        <taxon>Insecta</taxon>
        <taxon>Pterygota</taxon>
        <taxon>Neoptera</taxon>
        <taxon>Endopterygota</taxon>
        <taxon>Hymenoptera</taxon>
        <taxon>Apocrita</taxon>
        <taxon>Aculeata</taxon>
        <taxon>Vespoidea</taxon>
        <taxon>Vespidae</taxon>
        <taxon>Vespinae</taxon>
        <taxon>Vespula</taxon>
    </lineage>
</organism>
<reference evidence="2" key="1">
    <citation type="journal article" date="2020" name="G3 (Bethesda)">
        <title>High-Quality Assemblies for Three Invasive Social Wasps from the &lt;i&gt;Vespula&lt;/i&gt; Genus.</title>
        <authorList>
            <person name="Harrop T.W.R."/>
            <person name="Guhlin J."/>
            <person name="McLaughlin G.M."/>
            <person name="Permina E."/>
            <person name="Stockwell P."/>
            <person name="Gilligan J."/>
            <person name="Le Lec M.F."/>
            <person name="Gruber M.A.M."/>
            <person name="Quinn O."/>
            <person name="Lovegrove M."/>
            <person name="Duncan E.J."/>
            <person name="Remnant E.J."/>
            <person name="Van Eeckhoven J."/>
            <person name="Graham B."/>
            <person name="Knapp R.A."/>
            <person name="Langford K.W."/>
            <person name="Kronenberg Z."/>
            <person name="Press M.O."/>
            <person name="Eacker S.M."/>
            <person name="Wilson-Rankin E.E."/>
            <person name="Purcell J."/>
            <person name="Lester P.J."/>
            <person name="Dearden P.K."/>
        </authorList>
    </citation>
    <scope>NUCLEOTIDE SEQUENCE</scope>
    <source>
        <strain evidence="2">Linc-1</strain>
    </source>
</reference>
<dbReference type="AlphaFoldDB" id="A0A834NNN4"/>
<evidence type="ECO:0000256" key="1">
    <source>
        <dbReference type="SAM" id="MobiDB-lite"/>
    </source>
</evidence>
<keyword evidence="3" id="KW-1185">Reference proteome</keyword>
<comment type="caution">
    <text evidence="2">The sequence shown here is derived from an EMBL/GenBank/DDBJ whole genome shotgun (WGS) entry which is preliminary data.</text>
</comment>
<feature type="compositionally biased region" description="Gly residues" evidence="1">
    <location>
        <begin position="58"/>
        <end position="74"/>
    </location>
</feature>
<proteinExistence type="predicted"/>
<evidence type="ECO:0000313" key="2">
    <source>
        <dbReference type="EMBL" id="KAF7414637.1"/>
    </source>
</evidence>
<gene>
    <name evidence="2" type="ORF">HZH68_003126</name>
</gene>
<protein>
    <submittedName>
        <fullName evidence="2">Uncharacterized protein</fullName>
    </submittedName>
</protein>
<feature type="region of interest" description="Disordered" evidence="1">
    <location>
        <begin position="51"/>
        <end position="74"/>
    </location>
</feature>
<accession>A0A834NNN4</accession>
<dbReference type="EMBL" id="JACSDZ010000002">
    <property type="protein sequence ID" value="KAF7414637.1"/>
    <property type="molecule type" value="Genomic_DNA"/>
</dbReference>
<dbReference type="Proteomes" id="UP000617340">
    <property type="component" value="Unassembled WGS sequence"/>
</dbReference>
<sequence length="206" mass="22813">MSSLVIATMTKRTLRNGRRIRFEKDPFRRGNPSRSMDVGRANEGKLLASCLESNSNSDGGGGSDRGGGGDVGGSGDDGDTCEMLVVVMSMMALGRTCLIAIKLTSIFVRPQASLDLAREITVLYENPSNWKRTKVNGKSDNIDSEIPALLHSVHLPFYVNVLGRELRPEDDVKPTLRRKRKAATERREDDVIWFPFTLLFYGNTGY</sequence>
<evidence type="ECO:0000313" key="3">
    <source>
        <dbReference type="Proteomes" id="UP000617340"/>
    </source>
</evidence>
<name>A0A834NNN4_VESGE</name>